<dbReference type="InterPro" id="IPR003337">
    <property type="entry name" value="Trehalose_PPase"/>
</dbReference>
<dbReference type="Gene3D" id="3.40.50.1000">
    <property type="entry name" value="HAD superfamily/HAD-like"/>
    <property type="match status" value="1"/>
</dbReference>
<dbReference type="InterPro" id="IPR001830">
    <property type="entry name" value="Glyco_trans_20"/>
</dbReference>
<dbReference type="AlphaFoldDB" id="Q207X3"/>
<sequence>GVADYSPIHYSTTELTWNELCALYHIADVCLVTPLRDGLNLTSHEYIVCQNNKPNGPGVLILSEFAGASQSLSGAVRINPWNSEQMVQAINAALLMSPQERATKHEHNFAYVTSNTSDVWAKAFLDELSAGETTDATDALHKAPKKIDMELLHHKYRNSKKRVFFLDYDGTLVAIASKPHLAVPTDKMLDIIRKLASD</sequence>
<dbReference type="GO" id="GO:0005992">
    <property type="term" value="P:trehalose biosynthetic process"/>
    <property type="evidence" value="ECO:0007669"/>
    <property type="project" value="InterPro"/>
</dbReference>
<feature type="non-terminal residue" evidence="2">
    <location>
        <position position="1"/>
    </location>
</feature>
<comment type="similarity">
    <text evidence="1">In the N-terminal section; belongs to the glycosyltransferase 20 family.</text>
</comment>
<accession>Q207X3</accession>
<protein>
    <submittedName>
        <fullName evidence="2">Trehalose phosphate phosphatase-like protein cluster B</fullName>
    </submittedName>
</protein>
<feature type="non-terminal residue" evidence="2">
    <location>
        <position position="198"/>
    </location>
</feature>
<dbReference type="GO" id="GO:0005829">
    <property type="term" value="C:cytosol"/>
    <property type="evidence" value="ECO:0007669"/>
    <property type="project" value="TreeGrafter"/>
</dbReference>
<dbReference type="SUPFAM" id="SSF53756">
    <property type="entry name" value="UDP-Glycosyltransferase/glycogen phosphorylase"/>
    <property type="match status" value="1"/>
</dbReference>
<dbReference type="Pfam" id="PF02358">
    <property type="entry name" value="Trehalose_PPase"/>
    <property type="match status" value="1"/>
</dbReference>
<name>Q207X3_VERVE</name>
<dbReference type="CAZy" id="GT20">
    <property type="family name" value="Glycosyltransferase Family 20"/>
</dbReference>
<proteinExistence type="evidence at transcript level"/>
<dbReference type="GO" id="GO:0004805">
    <property type="term" value="F:trehalose-phosphatase activity"/>
    <property type="evidence" value="ECO:0007669"/>
    <property type="project" value="TreeGrafter"/>
</dbReference>
<organism evidence="2">
    <name type="scientific">Vermamoeba vermiformis</name>
    <name type="common">Amoeba</name>
    <name type="synonym">Hartmannella vermiformis</name>
    <dbReference type="NCBI Taxonomy" id="5778"/>
    <lineage>
        <taxon>Eukaryota</taxon>
        <taxon>Amoebozoa</taxon>
        <taxon>Tubulinea</taxon>
        <taxon>Echinamoebida</taxon>
        <taxon>Vermamoeba</taxon>
    </lineage>
</organism>
<dbReference type="Gene3D" id="3.40.50.2000">
    <property type="entry name" value="Glycogen Phosphorylase B"/>
    <property type="match status" value="1"/>
</dbReference>
<evidence type="ECO:0000313" key="2">
    <source>
        <dbReference type="EMBL" id="ABD72542.1"/>
    </source>
</evidence>
<dbReference type="PANTHER" id="PTHR10788:SF106">
    <property type="entry name" value="BCDNA.GH08860"/>
    <property type="match status" value="1"/>
</dbReference>
<dbReference type="GO" id="GO:0003825">
    <property type="term" value="F:alpha,alpha-trehalose-phosphate synthase (UDP-forming) activity"/>
    <property type="evidence" value="ECO:0007669"/>
    <property type="project" value="TreeGrafter"/>
</dbReference>
<evidence type="ECO:0000256" key="1">
    <source>
        <dbReference type="ARBA" id="ARBA00005409"/>
    </source>
</evidence>
<dbReference type="PANTHER" id="PTHR10788">
    <property type="entry name" value="TREHALOSE-6-PHOSPHATE SYNTHASE"/>
    <property type="match status" value="1"/>
</dbReference>
<reference evidence="2" key="1">
    <citation type="journal article" date="2008" name="Protist">
        <title>Sampling gene diversity across the supergroup Amoebozoa: large EST data sets from Acanthamoeba castellanii, Hartmannella vermiformis, Physarum polycephalum, Hyperamoeba dachnaya and Hyperamoeba sp.</title>
        <authorList>
            <person name="Watkins R.F."/>
            <person name="Gray M.W."/>
        </authorList>
    </citation>
    <scope>NUCLEOTIDE SEQUENCE</scope>
</reference>
<dbReference type="EMBL" id="DQ407634">
    <property type="protein sequence ID" value="ABD72542.1"/>
    <property type="molecule type" value="mRNA"/>
</dbReference>
<dbReference type="Pfam" id="PF00982">
    <property type="entry name" value="Glyco_transf_20"/>
    <property type="match status" value="1"/>
</dbReference>
<dbReference type="InterPro" id="IPR023214">
    <property type="entry name" value="HAD_sf"/>
</dbReference>